<evidence type="ECO:0000313" key="1">
    <source>
        <dbReference type="EMBL" id="MBA0629764.1"/>
    </source>
</evidence>
<keyword evidence="2" id="KW-1185">Reference proteome</keyword>
<evidence type="ECO:0000313" key="2">
    <source>
        <dbReference type="Proteomes" id="UP000593561"/>
    </source>
</evidence>
<sequence>MCVKLIKAIINQLLAKHNHPVSAQPSMHYPSRHQFQW</sequence>
<name>A0A7J8SUI3_GOSDV</name>
<gene>
    <name evidence="1" type="ORF">Godav_024269</name>
</gene>
<comment type="caution">
    <text evidence="1">The sequence shown here is derived from an EMBL/GenBank/DDBJ whole genome shotgun (WGS) entry which is preliminary data.</text>
</comment>
<proteinExistence type="predicted"/>
<dbReference type="EMBL" id="JABFAC010000011">
    <property type="protein sequence ID" value="MBA0629764.1"/>
    <property type="molecule type" value="Genomic_DNA"/>
</dbReference>
<dbReference type="AlphaFoldDB" id="A0A7J8SUI3"/>
<dbReference type="Proteomes" id="UP000593561">
    <property type="component" value="Unassembled WGS sequence"/>
</dbReference>
<protein>
    <submittedName>
        <fullName evidence="1">Uncharacterized protein</fullName>
    </submittedName>
</protein>
<accession>A0A7J8SUI3</accession>
<organism evidence="1 2">
    <name type="scientific">Gossypium davidsonii</name>
    <name type="common">Davidson's cotton</name>
    <name type="synonym">Gossypium klotzschianum subsp. davidsonii</name>
    <dbReference type="NCBI Taxonomy" id="34287"/>
    <lineage>
        <taxon>Eukaryota</taxon>
        <taxon>Viridiplantae</taxon>
        <taxon>Streptophyta</taxon>
        <taxon>Embryophyta</taxon>
        <taxon>Tracheophyta</taxon>
        <taxon>Spermatophyta</taxon>
        <taxon>Magnoliopsida</taxon>
        <taxon>eudicotyledons</taxon>
        <taxon>Gunneridae</taxon>
        <taxon>Pentapetalae</taxon>
        <taxon>rosids</taxon>
        <taxon>malvids</taxon>
        <taxon>Malvales</taxon>
        <taxon>Malvaceae</taxon>
        <taxon>Malvoideae</taxon>
        <taxon>Gossypium</taxon>
    </lineage>
</organism>
<reference evidence="1 2" key="1">
    <citation type="journal article" date="2019" name="Genome Biol. Evol.">
        <title>Insights into the evolution of the New World diploid cottons (Gossypium, subgenus Houzingenia) based on genome sequencing.</title>
        <authorList>
            <person name="Grover C.E."/>
            <person name="Arick M.A. 2nd"/>
            <person name="Thrash A."/>
            <person name="Conover J.L."/>
            <person name="Sanders W.S."/>
            <person name="Peterson D.G."/>
            <person name="Frelichowski J.E."/>
            <person name="Scheffler J.A."/>
            <person name="Scheffler B.E."/>
            <person name="Wendel J.F."/>
        </authorList>
    </citation>
    <scope>NUCLEOTIDE SEQUENCE [LARGE SCALE GENOMIC DNA]</scope>
    <source>
        <strain evidence="1">27</strain>
        <tissue evidence="1">Leaf</tissue>
    </source>
</reference>